<dbReference type="InParanoid" id="A0A3A9J8I2"/>
<dbReference type="Proteomes" id="UP000274097">
    <property type="component" value="Unassembled WGS sequence"/>
</dbReference>
<dbReference type="EMBL" id="RFLX01000045">
    <property type="protein sequence ID" value="RMI16933.1"/>
    <property type="molecule type" value="Genomic_DNA"/>
</dbReference>
<name>A0A3A9J8I2_9PROT</name>
<evidence type="ECO:0000313" key="2">
    <source>
        <dbReference type="EMBL" id="RMI16933.1"/>
    </source>
</evidence>
<dbReference type="FunCoup" id="A0A3A9J8I2">
    <property type="interactions" value="47"/>
</dbReference>
<dbReference type="InterPro" id="IPR026325">
    <property type="entry name" value="DUF932"/>
</dbReference>
<gene>
    <name evidence="1" type="ORF">D6Z83_20185</name>
    <name evidence="2" type="ORF">EBE87_24765</name>
</gene>
<dbReference type="EMBL" id="RAQU01000160">
    <property type="protein sequence ID" value="RKK02350.1"/>
    <property type="molecule type" value="Genomic_DNA"/>
</dbReference>
<dbReference type="AlphaFoldDB" id="A0A3A9J8I2"/>
<evidence type="ECO:0000313" key="3">
    <source>
        <dbReference type="Proteomes" id="UP000274097"/>
    </source>
</evidence>
<keyword evidence="3" id="KW-1185">Reference proteome</keyword>
<evidence type="ECO:0000313" key="1">
    <source>
        <dbReference type="EMBL" id="RKK02350.1"/>
    </source>
</evidence>
<sequence>MTFFHSSRATRSGFSAAMGAAPLSDAELAQVAPSAFATEAHASRSARYAYIPTADVIAGLRREGFVPVLARQTRPRDASRDGHTKHLIRFRHKGQASQPRRLGMTFPEVVLINSHDGTSAYHVTAGVFRLACLNGMVVSDGPERSVKVPHKGDVVHQVIEGSYEVLDVSRQAIAAADAWAGVTLNRDEQAILAEAARVIRFGDAAGHVATPIQAEQFLRARRAADTADDLWTTFNRVQENTIRGGLRAWGRDANNRPRRVRSREVTGIDQDVKLNRALWLLGERMAALKGAA</sequence>
<dbReference type="Proteomes" id="UP000278036">
    <property type="component" value="Unassembled WGS sequence"/>
</dbReference>
<reference evidence="1 4" key="1">
    <citation type="submission" date="2018-09" db="EMBL/GenBank/DDBJ databases">
        <title>Roseomonas sp. nov., isolated from feces of Tibetan antelopes in the Qinghai-Tibet plateau, China.</title>
        <authorList>
            <person name="Tian Z."/>
        </authorList>
    </citation>
    <scope>NUCLEOTIDE SEQUENCE [LARGE SCALE GENOMIC DNA]</scope>
    <source>
        <strain evidence="2 3">Z23</strain>
        <strain evidence="1 4">Z24</strain>
    </source>
</reference>
<proteinExistence type="predicted"/>
<organism evidence="1 4">
    <name type="scientific">Teichococcus wenyumeiae</name>
    <dbReference type="NCBI Taxonomy" id="2478470"/>
    <lineage>
        <taxon>Bacteria</taxon>
        <taxon>Pseudomonadati</taxon>
        <taxon>Pseudomonadota</taxon>
        <taxon>Alphaproteobacteria</taxon>
        <taxon>Acetobacterales</taxon>
        <taxon>Roseomonadaceae</taxon>
        <taxon>Roseomonas</taxon>
    </lineage>
</organism>
<dbReference type="Pfam" id="PF06067">
    <property type="entry name" value="DUF932"/>
    <property type="match status" value="1"/>
</dbReference>
<dbReference type="OrthoDB" id="197873at2"/>
<protein>
    <submittedName>
        <fullName evidence="2">DUF932 domain-containing protein</fullName>
    </submittedName>
    <submittedName>
        <fullName evidence="1">DUF945 domain-containing protein</fullName>
    </submittedName>
</protein>
<comment type="caution">
    <text evidence="1">The sequence shown here is derived from an EMBL/GenBank/DDBJ whole genome shotgun (WGS) entry which is preliminary data.</text>
</comment>
<accession>A0A3A9J8I2</accession>
<evidence type="ECO:0000313" key="4">
    <source>
        <dbReference type="Proteomes" id="UP000278036"/>
    </source>
</evidence>